<dbReference type="AlphaFoldDB" id="A0A0D6XMQ9"/>
<keyword evidence="3" id="KW-1185">Reference proteome</keyword>
<accession>A0A0D6XMQ9</accession>
<dbReference type="PANTHER" id="PTHR42830">
    <property type="entry name" value="OSMOTICALLY INDUCIBLE FAMILY PROTEIN"/>
    <property type="match status" value="1"/>
</dbReference>
<dbReference type="SUPFAM" id="SSF82784">
    <property type="entry name" value="OsmC-like"/>
    <property type="match status" value="1"/>
</dbReference>
<dbReference type="EMBL" id="JXWY01000100">
    <property type="protein sequence ID" value="KIX90089.1"/>
    <property type="molecule type" value="Genomic_DNA"/>
</dbReference>
<reference evidence="2 4" key="2">
    <citation type="submission" date="2018-06" db="EMBL/GenBank/DDBJ databases">
        <authorList>
            <consortium name="Pathogen Informatics"/>
            <person name="Doyle S."/>
        </authorList>
    </citation>
    <scope>NUCLEOTIDE SEQUENCE [LARGE SCALE GENOMIC DNA]</scope>
    <source>
        <strain evidence="2 4">NCTC13832</strain>
    </source>
</reference>
<evidence type="ECO:0000313" key="4">
    <source>
        <dbReference type="Proteomes" id="UP000254100"/>
    </source>
</evidence>
<proteinExistence type="predicted"/>
<dbReference type="STRING" id="569857.TP70_09380"/>
<gene>
    <name evidence="2" type="primary">ohrB</name>
    <name evidence="2" type="ORF">NCTC13832_01439</name>
    <name evidence="1" type="ORF">TP70_09380</name>
</gene>
<dbReference type="Proteomes" id="UP000254100">
    <property type="component" value="Unassembled WGS sequence"/>
</dbReference>
<evidence type="ECO:0000313" key="1">
    <source>
        <dbReference type="EMBL" id="KIX90089.1"/>
    </source>
</evidence>
<dbReference type="PANTHER" id="PTHR42830:SF2">
    <property type="entry name" value="OSMC_OHR FAMILY PROTEIN"/>
    <property type="match status" value="1"/>
</dbReference>
<sequence length="152" mass="16429">MVQHDFPITITWQGGRDEVGQLTGDVLNHDVSIPSALGGQGTGTNPDELLVAAAASCMTISLAATLERAHLTPLKIEMQSTGTASFENKKFRMVKITHRPIITLSDSQQVTKLQQRIDRLVAIADQNCIVSNSLRGNVAIDVQPTIKVENPT</sequence>
<dbReference type="InterPro" id="IPR052707">
    <property type="entry name" value="OsmC_Ohr_Peroxiredoxin"/>
</dbReference>
<dbReference type="InterPro" id="IPR003718">
    <property type="entry name" value="OsmC/Ohr_fam"/>
</dbReference>
<evidence type="ECO:0000313" key="3">
    <source>
        <dbReference type="Proteomes" id="UP000032366"/>
    </source>
</evidence>
<dbReference type="RefSeq" id="WP_044361205.1">
    <property type="nucleotide sequence ID" value="NZ_JXWY01000100.1"/>
</dbReference>
<dbReference type="Gene3D" id="3.30.300.20">
    <property type="match status" value="1"/>
</dbReference>
<protein>
    <submittedName>
        <fullName evidence="2">OsmC/Ohr family protein</fullName>
    </submittedName>
    <submittedName>
        <fullName evidence="1">Peroxiredoxin</fullName>
    </submittedName>
</protein>
<dbReference type="InterPro" id="IPR015946">
    <property type="entry name" value="KH_dom-like_a/b"/>
</dbReference>
<evidence type="ECO:0000313" key="2">
    <source>
        <dbReference type="EMBL" id="SUM57751.1"/>
    </source>
</evidence>
<dbReference type="InterPro" id="IPR036102">
    <property type="entry name" value="OsmC/Ohrsf"/>
</dbReference>
<name>A0A0D6XMQ9_9STAP</name>
<dbReference type="Pfam" id="PF02566">
    <property type="entry name" value="OsmC"/>
    <property type="match status" value="1"/>
</dbReference>
<dbReference type="InterPro" id="IPR019905">
    <property type="entry name" value="OsmC-like_firmicutes"/>
</dbReference>
<dbReference type="OrthoDB" id="2242871at2"/>
<reference evidence="1 3" key="1">
    <citation type="submission" date="2015-01" db="EMBL/GenBank/DDBJ databases">
        <authorList>
            <person name="Guo J."/>
        </authorList>
    </citation>
    <scope>NUCLEOTIDE SEQUENCE [LARGE SCALE GENOMIC DNA]</scope>
    <source>
        <strain evidence="1 3">DSM 22147</strain>
    </source>
</reference>
<dbReference type="NCBIfam" id="TIGR03563">
    <property type="entry name" value="perox_SACOL1771"/>
    <property type="match status" value="1"/>
</dbReference>
<organism evidence="2 4">
    <name type="scientific">Staphylococcus microti</name>
    <dbReference type="NCBI Taxonomy" id="569857"/>
    <lineage>
        <taxon>Bacteria</taxon>
        <taxon>Bacillati</taxon>
        <taxon>Bacillota</taxon>
        <taxon>Bacilli</taxon>
        <taxon>Bacillales</taxon>
        <taxon>Staphylococcaceae</taxon>
        <taxon>Staphylococcus</taxon>
    </lineage>
</organism>
<dbReference type="EMBL" id="UHDT01000001">
    <property type="protein sequence ID" value="SUM57751.1"/>
    <property type="molecule type" value="Genomic_DNA"/>
</dbReference>
<dbReference type="Proteomes" id="UP000032366">
    <property type="component" value="Unassembled WGS sequence"/>
</dbReference>